<keyword evidence="1" id="KW-1133">Transmembrane helix</keyword>
<evidence type="ECO:0000313" key="2">
    <source>
        <dbReference type="EMBL" id="ETK92401.1"/>
    </source>
</evidence>
<evidence type="ECO:0000313" key="4">
    <source>
        <dbReference type="Proteomes" id="UP000053864"/>
    </source>
</evidence>
<evidence type="ECO:0000313" key="3">
    <source>
        <dbReference type="EMBL" id="ETL45798.1"/>
    </source>
</evidence>
<sequence length="88" mass="9952">MVLHNILLDTKDDTVFEEEGTCTGTDDDEAMSSNVLDATVFFLDQLLRAGAIQFWISLNHLILFSVLASYFRQINSSSYCRLLGTRDE</sequence>
<dbReference type="Proteomes" id="UP000053864">
    <property type="component" value="Unassembled WGS sequence"/>
</dbReference>
<organism evidence="3 4">
    <name type="scientific">Phytophthora nicotianae</name>
    <name type="common">Potato buckeye rot agent</name>
    <name type="synonym">Phytophthora parasitica</name>
    <dbReference type="NCBI Taxonomy" id="4792"/>
    <lineage>
        <taxon>Eukaryota</taxon>
        <taxon>Sar</taxon>
        <taxon>Stramenopiles</taxon>
        <taxon>Oomycota</taxon>
        <taxon>Peronosporomycetes</taxon>
        <taxon>Peronosporales</taxon>
        <taxon>Peronosporaceae</taxon>
        <taxon>Phytophthora</taxon>
    </lineage>
</organism>
<feature type="transmembrane region" description="Helical" evidence="1">
    <location>
        <begin position="52"/>
        <end position="71"/>
    </location>
</feature>
<dbReference type="EMBL" id="KI685159">
    <property type="protein sequence ID" value="ETK92401.1"/>
    <property type="molecule type" value="Genomic_DNA"/>
</dbReference>
<protein>
    <submittedName>
        <fullName evidence="3">Uncharacterized protein</fullName>
    </submittedName>
</protein>
<name>W2JJM4_PHYNI</name>
<accession>W2JJM4</accession>
<proteinExistence type="predicted"/>
<dbReference type="Proteomes" id="UP000053236">
    <property type="component" value="Unassembled WGS sequence"/>
</dbReference>
<dbReference type="EMBL" id="KI671676">
    <property type="protein sequence ID" value="ETL45798.1"/>
    <property type="molecule type" value="Genomic_DNA"/>
</dbReference>
<evidence type="ECO:0000256" key="1">
    <source>
        <dbReference type="SAM" id="Phobius"/>
    </source>
</evidence>
<reference evidence="3 4" key="2">
    <citation type="submission" date="2013-11" db="EMBL/GenBank/DDBJ databases">
        <title>The Genome Sequence of Phytophthora parasitica CJ05E6.</title>
        <authorList>
            <consortium name="The Broad Institute Genomics Platform"/>
            <person name="Russ C."/>
            <person name="Tyler B."/>
            <person name="Panabieres F."/>
            <person name="Shan W."/>
            <person name="Tripathy S."/>
            <person name="Grunwald N."/>
            <person name="Machado M."/>
            <person name="Johnson C.S."/>
            <person name="Arredondo F."/>
            <person name="Hong C."/>
            <person name="Coffey M."/>
            <person name="Young S.K."/>
            <person name="Zeng Q."/>
            <person name="Gargeya S."/>
            <person name="Fitzgerald M."/>
            <person name="Abouelleil A."/>
            <person name="Alvarado L."/>
            <person name="Chapman S.B."/>
            <person name="Gainer-Dewar J."/>
            <person name="Goldberg J."/>
            <person name="Griggs A."/>
            <person name="Gujja S."/>
            <person name="Hansen M."/>
            <person name="Howarth C."/>
            <person name="Imamovic A."/>
            <person name="Ireland A."/>
            <person name="Larimer J."/>
            <person name="McCowan C."/>
            <person name="Murphy C."/>
            <person name="Pearson M."/>
            <person name="Poon T.W."/>
            <person name="Priest M."/>
            <person name="Roberts A."/>
            <person name="Saif S."/>
            <person name="Shea T."/>
            <person name="Sykes S."/>
            <person name="Wortman J."/>
            <person name="Nusbaum C."/>
            <person name="Birren B."/>
        </authorList>
    </citation>
    <scope>NUCLEOTIDE SEQUENCE [LARGE SCALE GENOMIC DNA]</scope>
    <source>
        <strain evidence="3 4">CJ05E6</strain>
    </source>
</reference>
<dbReference type="AlphaFoldDB" id="W2JJM4"/>
<keyword evidence="1" id="KW-0812">Transmembrane</keyword>
<gene>
    <name evidence="2" type="ORF">L915_04223</name>
    <name evidence="3" type="ORF">L916_04173</name>
</gene>
<keyword evidence="1" id="KW-0472">Membrane</keyword>
<reference evidence="2" key="1">
    <citation type="submission" date="2013-11" db="EMBL/GenBank/DDBJ databases">
        <title>The Genome Sequence of Phytophthora parasitica CJ02B3.</title>
        <authorList>
            <consortium name="The Broad Institute Genomics Platform"/>
            <person name="Russ C."/>
            <person name="Tyler B."/>
            <person name="Panabieres F."/>
            <person name="Shan W."/>
            <person name="Tripathy S."/>
            <person name="Grunwald N."/>
            <person name="Machado M."/>
            <person name="Johnson C.S."/>
            <person name="Arredondo F."/>
            <person name="Hong C."/>
            <person name="Coffey M."/>
            <person name="Young S.K."/>
            <person name="Zeng Q."/>
            <person name="Gargeya S."/>
            <person name="Fitzgerald M."/>
            <person name="Abouelleil A."/>
            <person name="Alvarado L."/>
            <person name="Chapman S.B."/>
            <person name="Gainer-Dewar J."/>
            <person name="Goldberg J."/>
            <person name="Griggs A."/>
            <person name="Gujja S."/>
            <person name="Hansen M."/>
            <person name="Howarth C."/>
            <person name="Imamovic A."/>
            <person name="Ireland A."/>
            <person name="Larimer J."/>
            <person name="McCowan C."/>
            <person name="Murphy C."/>
            <person name="Pearson M."/>
            <person name="Poon T.W."/>
            <person name="Priest M."/>
            <person name="Roberts A."/>
            <person name="Saif S."/>
            <person name="Shea T."/>
            <person name="Sykes S."/>
            <person name="Wortman J."/>
            <person name="Nusbaum C."/>
            <person name="Birren B."/>
        </authorList>
    </citation>
    <scope>NUCLEOTIDE SEQUENCE [LARGE SCALE GENOMIC DNA]</scope>
    <source>
        <strain evidence="2">CJ02B3</strain>
    </source>
</reference>